<feature type="region of interest" description="Disordered" evidence="1">
    <location>
        <begin position="94"/>
        <end position="197"/>
    </location>
</feature>
<dbReference type="AlphaFoldDB" id="A0A316VEP1"/>
<evidence type="ECO:0000313" key="2">
    <source>
        <dbReference type="EMBL" id="PWN36089.1"/>
    </source>
</evidence>
<dbReference type="EMBL" id="KZ819603">
    <property type="protein sequence ID" value="PWN36089.1"/>
    <property type="molecule type" value="Genomic_DNA"/>
</dbReference>
<gene>
    <name evidence="2" type="ORF">FA14DRAFT_184831</name>
</gene>
<proteinExistence type="predicted"/>
<name>A0A316VEP1_9BASI</name>
<organism evidence="2 3">
    <name type="scientific">Meira miltonrushii</name>
    <dbReference type="NCBI Taxonomy" id="1280837"/>
    <lineage>
        <taxon>Eukaryota</taxon>
        <taxon>Fungi</taxon>
        <taxon>Dikarya</taxon>
        <taxon>Basidiomycota</taxon>
        <taxon>Ustilaginomycotina</taxon>
        <taxon>Exobasidiomycetes</taxon>
        <taxon>Exobasidiales</taxon>
        <taxon>Brachybasidiaceae</taxon>
        <taxon>Meira</taxon>
    </lineage>
</organism>
<sequence length="197" mass="22160">MSISTFCLAPPQTYRNNDAYFDEEDALFENTVQALSSVFFVSNNESDNAEPSCRFFDDDCSDADFTWAFPKVSIPPAKKTEKCFINQVKKRSNTLSSEDDDYDSEIVTPDKVIPQKHPRGKRSGKKQADKEVQSYTPGMIAFTGLLSSPTGSQNSMTPKKIRKSKKNVQNASLRRSPRLRKTSKNRATVKSNKKNTP</sequence>
<evidence type="ECO:0000313" key="3">
    <source>
        <dbReference type="Proteomes" id="UP000245771"/>
    </source>
</evidence>
<keyword evidence="3" id="KW-1185">Reference proteome</keyword>
<feature type="compositionally biased region" description="Basic residues" evidence="1">
    <location>
        <begin position="114"/>
        <end position="125"/>
    </location>
</feature>
<protein>
    <submittedName>
        <fullName evidence="2">Uncharacterized protein</fullName>
    </submittedName>
</protein>
<feature type="compositionally biased region" description="Polar residues" evidence="1">
    <location>
        <begin position="145"/>
        <end position="157"/>
    </location>
</feature>
<accession>A0A316VEP1</accession>
<evidence type="ECO:0000256" key="1">
    <source>
        <dbReference type="SAM" id="MobiDB-lite"/>
    </source>
</evidence>
<dbReference type="Proteomes" id="UP000245771">
    <property type="component" value="Unassembled WGS sequence"/>
</dbReference>
<feature type="compositionally biased region" description="Basic residues" evidence="1">
    <location>
        <begin position="175"/>
        <end position="184"/>
    </location>
</feature>
<reference evidence="2 3" key="1">
    <citation type="journal article" date="2018" name="Mol. Biol. Evol.">
        <title>Broad Genomic Sampling Reveals a Smut Pathogenic Ancestry of the Fungal Clade Ustilaginomycotina.</title>
        <authorList>
            <person name="Kijpornyongpan T."/>
            <person name="Mondo S.J."/>
            <person name="Barry K."/>
            <person name="Sandor L."/>
            <person name="Lee J."/>
            <person name="Lipzen A."/>
            <person name="Pangilinan J."/>
            <person name="LaButti K."/>
            <person name="Hainaut M."/>
            <person name="Henrissat B."/>
            <person name="Grigoriev I.V."/>
            <person name="Spatafora J.W."/>
            <person name="Aime M.C."/>
        </authorList>
    </citation>
    <scope>NUCLEOTIDE SEQUENCE [LARGE SCALE GENOMIC DNA]</scope>
    <source>
        <strain evidence="2 3">MCA 3882</strain>
    </source>
</reference>
<dbReference type="InParanoid" id="A0A316VEP1"/>
<dbReference type="GeneID" id="37023190"/>
<dbReference type="RefSeq" id="XP_025356391.1">
    <property type="nucleotide sequence ID" value="XM_025501409.1"/>
</dbReference>